<protein>
    <recommendedName>
        <fullName evidence="4">Cell wall surface anchor family protein</fullName>
    </recommendedName>
</protein>
<comment type="caution">
    <text evidence="2">The sequence shown here is derived from an EMBL/GenBank/DDBJ whole genome shotgun (WGS) entry which is preliminary data.</text>
</comment>
<keyword evidence="1" id="KW-0732">Signal</keyword>
<feature type="chain" id="PRO_5045328869" description="Cell wall surface anchor family protein" evidence="1">
    <location>
        <begin position="22"/>
        <end position="678"/>
    </location>
</feature>
<evidence type="ECO:0008006" key="4">
    <source>
        <dbReference type="Google" id="ProtNLM"/>
    </source>
</evidence>
<organism evidence="2 3">
    <name type="scientific">Bdellovibrio svalbardensis</name>
    <dbReference type="NCBI Taxonomy" id="2972972"/>
    <lineage>
        <taxon>Bacteria</taxon>
        <taxon>Pseudomonadati</taxon>
        <taxon>Bdellovibrionota</taxon>
        <taxon>Bdellovibrionia</taxon>
        <taxon>Bdellovibrionales</taxon>
        <taxon>Pseudobdellovibrionaceae</taxon>
        <taxon>Bdellovibrio</taxon>
    </lineage>
</organism>
<keyword evidence="3" id="KW-1185">Reference proteome</keyword>
<evidence type="ECO:0000313" key="2">
    <source>
        <dbReference type="EMBL" id="MDG0815771.1"/>
    </source>
</evidence>
<evidence type="ECO:0000313" key="3">
    <source>
        <dbReference type="Proteomes" id="UP001152321"/>
    </source>
</evidence>
<evidence type="ECO:0000256" key="1">
    <source>
        <dbReference type="SAM" id="SignalP"/>
    </source>
</evidence>
<feature type="signal peptide" evidence="1">
    <location>
        <begin position="1"/>
        <end position="21"/>
    </location>
</feature>
<sequence length="678" mass="69049">MKTCTYLMSLFMLLSGATSLASPSVFTYQGRIVRDDGTPLEYNNVSFSFSIMNTSGNCVLYREQRDNINMQGSKGVFDVPIGSGGTKLYPASATFKLRDAFNNSVLQNCEGGSTYTPSEGDGRVLAVQFHDGTGWKDITPNSELRSVPYASFADSAAKLGDKLPTDFVAKTDLTSCTAGQYLTYDVFAGFSCATDAGGAGMLSDVNVTAPLTKSGAASSPTLGISVGTVSGTVAAGDDNRFGNALKIQSVAVDGTAPSTGQVLKYDGTKWAPGADSSNVGTITGITAGTGLSGGGTSGTVTLNLANTAVTPASYTRTNITVDAQGRITAAANGGNINLTSEVTGTLPLANGGTGTTSFAANRLIASNGTGTAQQAISCSLNQILSFDASGNYGCYSLSSLYSGFINGGNTFGATSNIGNNDNYDLNLKTNNLTRMTIQSGGNIGIGTTTPSSALEVNGTIASIASTATTVSAGTLYTGSASISNSAAWTFNFAIQNTSVNGYSGSVFTDSAGTNQAAIGYANPSVGILPDTVFFSSMNTKPLVLATGNIERIRVTSTGNVGIGTSSPGSSLTVAGTIVSTPPSPITGATVNLAAGNTQVLTAAGGPAITLNNLSHGGTYTLVIQDTTSRTYTFTGCNTSKYSPPNTATTTGTPSIYAILSVYNGTNYDCYITWSTGFQ</sequence>
<accession>A0ABT6DFZ4</accession>
<proteinExistence type="predicted"/>
<name>A0ABT6DFZ4_9BACT</name>
<reference evidence="2" key="1">
    <citation type="submission" date="2022-08" db="EMBL/GenBank/DDBJ databases">
        <title>Novel Bdellovibrio Species Isolated from Svalbard: Designation Bdellovibrio svalbardensis.</title>
        <authorList>
            <person name="Mitchell R.J."/>
            <person name="Choi S.Y."/>
        </authorList>
    </citation>
    <scope>NUCLEOTIDE SEQUENCE</scope>
    <source>
        <strain evidence="2">PAP01</strain>
    </source>
</reference>
<dbReference type="EMBL" id="JANRMI010000001">
    <property type="protein sequence ID" value="MDG0815771.1"/>
    <property type="molecule type" value="Genomic_DNA"/>
</dbReference>
<dbReference type="Proteomes" id="UP001152321">
    <property type="component" value="Unassembled WGS sequence"/>
</dbReference>
<dbReference type="RefSeq" id="WP_277577241.1">
    <property type="nucleotide sequence ID" value="NZ_JANRMI010000001.1"/>
</dbReference>
<gene>
    <name evidence="2" type="ORF">NWE73_05325</name>
</gene>